<gene>
    <name evidence="2" type="ORF">ACFL6M_03135</name>
</gene>
<dbReference type="PROSITE" id="PS51257">
    <property type="entry name" value="PROKAR_LIPOPROTEIN"/>
    <property type="match status" value="1"/>
</dbReference>
<dbReference type="Proteomes" id="UP001593833">
    <property type="component" value="Unassembled WGS sequence"/>
</dbReference>
<feature type="signal peptide" evidence="1">
    <location>
        <begin position="1"/>
        <end position="20"/>
    </location>
</feature>
<keyword evidence="1" id="KW-0732">Signal</keyword>
<name>A0ABV6YJQ0_UNCEI</name>
<evidence type="ECO:0000313" key="2">
    <source>
        <dbReference type="EMBL" id="MFC1572573.1"/>
    </source>
</evidence>
<feature type="chain" id="PRO_5045966064" evidence="1">
    <location>
        <begin position="21"/>
        <end position="321"/>
    </location>
</feature>
<protein>
    <submittedName>
        <fullName evidence="2">Uncharacterized protein</fullName>
    </submittedName>
</protein>
<comment type="caution">
    <text evidence="2">The sequence shown here is derived from an EMBL/GenBank/DDBJ whole genome shotgun (WGS) entry which is preliminary data.</text>
</comment>
<evidence type="ECO:0000256" key="1">
    <source>
        <dbReference type="SAM" id="SignalP"/>
    </source>
</evidence>
<dbReference type="EMBL" id="JBHPKH010000022">
    <property type="protein sequence ID" value="MFC1572573.1"/>
    <property type="molecule type" value="Genomic_DNA"/>
</dbReference>
<accession>A0ABV6YJQ0</accession>
<proteinExistence type="predicted"/>
<keyword evidence="3" id="KW-1185">Reference proteome</keyword>
<reference evidence="2 3" key="1">
    <citation type="submission" date="2024-09" db="EMBL/GenBank/DDBJ databases">
        <authorList>
            <person name="D'Angelo T."/>
        </authorList>
    </citation>
    <scope>NUCLEOTIDE SEQUENCE [LARGE SCALE GENOMIC DNA]</scope>
    <source>
        <strain evidence="2">SAG AM-320-E07</strain>
    </source>
</reference>
<sequence>MKLQLILVLSAIAIFSLSCGEDDHIGPEHHFNYGPAVPERGDWSGTAEFGELEFGVNDLRTAITRVFYYFQDWQCGAVIPEGLVSSESQSGWLVSDAEFTIEHLSLIPGLTLTIHGTFTTNDSVIGTWTGVTGDITCSGDWQAKLTRAGEVLAPGFTVLMSADFTRALAVDAAHWPPGSQVTLEIDNDANGSIDFESTMTADNLGGVNFRNNSENTLFTVAEGDIVKVHDDITEASGIVLYATVEMVDTAADVLSGFAREGTILDVRVFDPSTDPFPDGPELAVEADSNGRWRADFSGIADIIPESDGWVIVHRGYIFIGW</sequence>
<organism evidence="2 3">
    <name type="scientific">Eiseniibacteriota bacterium</name>
    <dbReference type="NCBI Taxonomy" id="2212470"/>
    <lineage>
        <taxon>Bacteria</taxon>
        <taxon>Candidatus Eiseniibacteriota</taxon>
    </lineage>
</organism>
<evidence type="ECO:0000313" key="3">
    <source>
        <dbReference type="Proteomes" id="UP001593833"/>
    </source>
</evidence>